<keyword evidence="7" id="KW-0732">Signal</keyword>
<dbReference type="OrthoDB" id="4781at2759"/>
<dbReference type="GO" id="GO:0004553">
    <property type="term" value="F:hydrolase activity, hydrolyzing O-glycosyl compounds"/>
    <property type="evidence" value="ECO:0007669"/>
    <property type="project" value="InterPro"/>
</dbReference>
<evidence type="ECO:0000256" key="5">
    <source>
        <dbReference type="PIRSR" id="PIRSR005604-1"/>
    </source>
</evidence>
<dbReference type="InterPro" id="IPR016455">
    <property type="entry name" value="XTH"/>
</dbReference>
<dbReference type="InterPro" id="IPR013320">
    <property type="entry name" value="ConA-like_dom_sf"/>
</dbReference>
<evidence type="ECO:0000256" key="4">
    <source>
        <dbReference type="ARBA" id="ARBA00023295"/>
    </source>
</evidence>
<organism evidence="9 10">
    <name type="scientific">Protea cynaroides</name>
    <dbReference type="NCBI Taxonomy" id="273540"/>
    <lineage>
        <taxon>Eukaryota</taxon>
        <taxon>Viridiplantae</taxon>
        <taxon>Streptophyta</taxon>
        <taxon>Embryophyta</taxon>
        <taxon>Tracheophyta</taxon>
        <taxon>Spermatophyta</taxon>
        <taxon>Magnoliopsida</taxon>
        <taxon>Proteales</taxon>
        <taxon>Proteaceae</taxon>
        <taxon>Protea</taxon>
    </lineage>
</organism>
<evidence type="ECO:0000256" key="7">
    <source>
        <dbReference type="RuleBase" id="RU361120"/>
    </source>
</evidence>
<evidence type="ECO:0000256" key="6">
    <source>
        <dbReference type="PIRSR" id="PIRSR608264-1"/>
    </source>
</evidence>
<evidence type="ECO:0000256" key="3">
    <source>
        <dbReference type="ARBA" id="ARBA00023157"/>
    </source>
</evidence>
<evidence type="ECO:0000313" key="9">
    <source>
        <dbReference type="EMBL" id="KAJ4967871.1"/>
    </source>
</evidence>
<dbReference type="FunFam" id="2.60.120.200:FF:000025">
    <property type="entry name" value="Xyloglucan endotransglucosylase/hydrolase"/>
    <property type="match status" value="1"/>
</dbReference>
<comment type="PTM">
    <text evidence="7">Contains at least one intrachain disulfide bond essential for its enzymatic activity.</text>
</comment>
<dbReference type="GO" id="GO:0071555">
    <property type="term" value="P:cell wall organization"/>
    <property type="evidence" value="ECO:0007669"/>
    <property type="project" value="UniProtKB-KW"/>
</dbReference>
<feature type="signal peptide" evidence="7">
    <location>
        <begin position="1"/>
        <end position="22"/>
    </location>
</feature>
<comment type="caution">
    <text evidence="9">The sequence shown here is derived from an EMBL/GenBank/DDBJ whole genome shotgun (WGS) entry which is preliminary data.</text>
</comment>
<keyword evidence="3" id="KW-1015">Disulfide bond</keyword>
<sequence length="284" mass="32337">MGTFYLLCLFAWVLVGGILTSGETGPSFDQNYHVVWGSDHVRSVRQGREVRLAMDKSSGSGIASKLYYGSGIFHMRIKLPGGDTAGVVTAFYLTSGSNAHDELDFEFLGNLEGQPWFLQTNVFTNGLGNREQRIRLWYDPAADFHLYSILWNEHQIVFFVDKTPIRVFNNKENIGVGYPSQAMQVVTTLWDAEDWATDGGQIKTNWTQAPFKAYLQGFDINGCPSNITNSPACHSTKYWWNREQFWSLNPNQQSAYADVKKNYMTYDYCLDTKRFEKPPPECPQ</sequence>
<evidence type="ECO:0000256" key="2">
    <source>
        <dbReference type="ARBA" id="ARBA00022801"/>
    </source>
</evidence>
<dbReference type="InterPro" id="IPR008264">
    <property type="entry name" value="Beta_glucanase"/>
</dbReference>
<dbReference type="Pfam" id="PF00722">
    <property type="entry name" value="Glyco_hydro_16"/>
    <property type="match status" value="1"/>
</dbReference>
<dbReference type="InterPro" id="IPR000757">
    <property type="entry name" value="Beta-glucanase-like"/>
</dbReference>
<keyword evidence="2 7" id="KW-0378">Hydrolase</keyword>
<dbReference type="PROSITE" id="PS51762">
    <property type="entry name" value="GH16_2"/>
    <property type="match status" value="1"/>
</dbReference>
<dbReference type="CDD" id="cd02176">
    <property type="entry name" value="GH16_XET"/>
    <property type="match status" value="1"/>
</dbReference>
<dbReference type="GO" id="GO:0042546">
    <property type="term" value="P:cell wall biogenesis"/>
    <property type="evidence" value="ECO:0007669"/>
    <property type="project" value="InterPro"/>
</dbReference>
<evidence type="ECO:0000256" key="1">
    <source>
        <dbReference type="ARBA" id="ARBA00022679"/>
    </source>
</evidence>
<dbReference type="Pfam" id="PF06955">
    <property type="entry name" value="XET_C"/>
    <property type="match status" value="1"/>
</dbReference>
<protein>
    <recommendedName>
        <fullName evidence="7">Xyloglucan endotransglucosylase/hydrolase</fullName>
        <ecNumber evidence="7">2.4.1.207</ecNumber>
    </recommendedName>
</protein>
<gene>
    <name evidence="9" type="ORF">NE237_014572</name>
</gene>
<feature type="active site" description="Nucleophile" evidence="5">
    <location>
        <position position="102"/>
    </location>
</feature>
<keyword evidence="7" id="KW-0961">Cell wall biogenesis/degradation</keyword>
<keyword evidence="7" id="KW-0964">Secreted</keyword>
<name>A0A9Q0KCB4_9MAGN</name>
<feature type="active site" description="Nucleophile" evidence="5">
    <location>
        <position position="106"/>
    </location>
</feature>
<dbReference type="EMBL" id="JAMYWD010000006">
    <property type="protein sequence ID" value="KAJ4967871.1"/>
    <property type="molecule type" value="Genomic_DNA"/>
</dbReference>
<proteinExistence type="inferred from homology"/>
<dbReference type="Proteomes" id="UP001141806">
    <property type="component" value="Unassembled WGS sequence"/>
</dbReference>
<keyword evidence="7" id="KW-0052">Apoplast</keyword>
<keyword evidence="1 7" id="KW-0808">Transferase</keyword>
<evidence type="ECO:0000259" key="8">
    <source>
        <dbReference type="PROSITE" id="PS51762"/>
    </source>
</evidence>
<comment type="similarity">
    <text evidence="7">Belongs to the glycosyl hydrolase 16 family.</text>
</comment>
<dbReference type="GO" id="GO:0016762">
    <property type="term" value="F:xyloglucan:xyloglucosyl transferase activity"/>
    <property type="evidence" value="ECO:0007669"/>
    <property type="project" value="UniProtKB-EC"/>
</dbReference>
<keyword evidence="7" id="KW-0134">Cell wall</keyword>
<reference evidence="9" key="1">
    <citation type="journal article" date="2023" name="Plant J.">
        <title>The genome of the king protea, Protea cynaroides.</title>
        <authorList>
            <person name="Chang J."/>
            <person name="Duong T.A."/>
            <person name="Schoeman C."/>
            <person name="Ma X."/>
            <person name="Roodt D."/>
            <person name="Barker N."/>
            <person name="Li Z."/>
            <person name="Van de Peer Y."/>
            <person name="Mizrachi E."/>
        </authorList>
    </citation>
    <scope>NUCLEOTIDE SEQUENCE</scope>
    <source>
        <tissue evidence="9">Young leaves</tissue>
    </source>
</reference>
<feature type="active site" description="Proton donor" evidence="6">
    <location>
        <position position="106"/>
    </location>
</feature>
<accession>A0A9Q0KCB4</accession>
<dbReference type="PIRSF" id="PIRSF005604">
    <property type="entry name" value="XET"/>
    <property type="match status" value="1"/>
</dbReference>
<keyword evidence="4 7" id="KW-0326">Glycosidase</keyword>
<dbReference type="AlphaFoldDB" id="A0A9Q0KCB4"/>
<keyword evidence="10" id="KW-1185">Reference proteome</keyword>
<comment type="function">
    <text evidence="7">Catalyzes xyloglucan endohydrolysis (XEH) and/or endotransglycosylation (XET). Cleaves and religates xyloglucan polymers, an essential constituent of the primary cell wall, and thereby participates in cell wall construction of growing tissues.</text>
</comment>
<dbReference type="PANTHER" id="PTHR31062">
    <property type="entry name" value="XYLOGLUCAN ENDOTRANSGLUCOSYLASE/HYDROLASE PROTEIN 8-RELATED"/>
    <property type="match status" value="1"/>
</dbReference>
<dbReference type="Gene3D" id="2.60.120.200">
    <property type="match status" value="1"/>
</dbReference>
<dbReference type="SUPFAM" id="SSF49899">
    <property type="entry name" value="Concanavalin A-like lectins/glucanases"/>
    <property type="match status" value="1"/>
</dbReference>
<comment type="subcellular location">
    <subcellularLocation>
        <location evidence="7">Secreted</location>
        <location evidence="7">Cell wall</location>
    </subcellularLocation>
    <subcellularLocation>
        <location evidence="7">Secreted</location>
        <location evidence="7">Extracellular space</location>
        <location evidence="7">Apoplast</location>
    </subcellularLocation>
</comment>
<dbReference type="EC" id="2.4.1.207" evidence="7"/>
<dbReference type="GO" id="GO:0048046">
    <property type="term" value="C:apoplast"/>
    <property type="evidence" value="ECO:0007669"/>
    <property type="project" value="UniProtKB-SubCell"/>
</dbReference>
<evidence type="ECO:0000313" key="10">
    <source>
        <dbReference type="Proteomes" id="UP001141806"/>
    </source>
</evidence>
<feature type="chain" id="PRO_5040540827" description="Xyloglucan endotransglucosylase/hydrolase" evidence="7">
    <location>
        <begin position="23"/>
        <end position="284"/>
    </location>
</feature>
<dbReference type="InterPro" id="IPR044791">
    <property type="entry name" value="Beta-glucanase/XTH"/>
</dbReference>
<feature type="domain" description="GH16" evidence="8">
    <location>
        <begin position="1"/>
        <end position="215"/>
    </location>
</feature>
<dbReference type="InterPro" id="IPR010713">
    <property type="entry name" value="XET_C"/>
</dbReference>
<dbReference type="PRINTS" id="PR00737">
    <property type="entry name" value="GLHYDRLASE16"/>
</dbReference>
<dbReference type="GO" id="GO:0010411">
    <property type="term" value="P:xyloglucan metabolic process"/>
    <property type="evidence" value="ECO:0007669"/>
    <property type="project" value="InterPro"/>
</dbReference>